<dbReference type="EMBL" id="AP027151">
    <property type="protein sequence ID" value="BDV42335.1"/>
    <property type="molecule type" value="Genomic_DNA"/>
</dbReference>
<dbReference type="PANTHER" id="PTHR34475:SF1">
    <property type="entry name" value="CYTOSKELETON PROTEIN RODZ"/>
    <property type="match status" value="1"/>
</dbReference>
<gene>
    <name evidence="3" type="ORF">GURASL_12580</name>
</gene>
<keyword evidence="1" id="KW-0812">Transmembrane</keyword>
<feature type="domain" description="Cytoskeleton protein RodZ-like C-terminal" evidence="2">
    <location>
        <begin position="199"/>
        <end position="267"/>
    </location>
</feature>
<dbReference type="Proteomes" id="UP001317705">
    <property type="component" value="Chromosome"/>
</dbReference>
<name>A0ABN6VT84_9BACT</name>
<evidence type="ECO:0000259" key="2">
    <source>
        <dbReference type="Pfam" id="PF13464"/>
    </source>
</evidence>
<dbReference type="InterPro" id="IPR010982">
    <property type="entry name" value="Lambda_DNA-bd_dom_sf"/>
</dbReference>
<organism evidence="3 4">
    <name type="scientific">Geotalea uraniireducens</name>
    <dbReference type="NCBI Taxonomy" id="351604"/>
    <lineage>
        <taxon>Bacteria</taxon>
        <taxon>Pseudomonadati</taxon>
        <taxon>Thermodesulfobacteriota</taxon>
        <taxon>Desulfuromonadia</taxon>
        <taxon>Geobacterales</taxon>
        <taxon>Geobacteraceae</taxon>
        <taxon>Geotalea</taxon>
    </lineage>
</organism>
<dbReference type="RefSeq" id="WP_282002741.1">
    <property type="nucleotide sequence ID" value="NZ_AP027151.1"/>
</dbReference>
<evidence type="ECO:0000256" key="1">
    <source>
        <dbReference type="SAM" id="Phobius"/>
    </source>
</evidence>
<keyword evidence="1" id="KW-1133">Transmembrane helix</keyword>
<sequence>MVESATVESGKETVGGLLSAARQAREVTLDEVARATRIGKIYLISLEADAFDKLPSPAYVKGFLRVYAAYLGLDPDRLVAMYETSLKPAVAVADEPRPADPREPRTIGTPRNRWTIPLVLLVLVFFSAYLFRDRDEERVRKAPAVAPAVRPVPLPTPVQPRVSSAVAPAVSAPAQATEPAAQPADAATPAPAASGVVLRLKVNQDCWLNITIDGAVSQQYDLKAGDLIEWKGERFFSLDLGNAGGVEAELNGKALPSFGAAGQTAHVLLNAEGVEEQ</sequence>
<evidence type="ECO:0000313" key="3">
    <source>
        <dbReference type="EMBL" id="BDV42335.1"/>
    </source>
</evidence>
<dbReference type="GO" id="GO:0003677">
    <property type="term" value="F:DNA binding"/>
    <property type="evidence" value="ECO:0007669"/>
    <property type="project" value="UniProtKB-KW"/>
</dbReference>
<keyword evidence="3" id="KW-0238">DNA-binding</keyword>
<keyword evidence="4" id="KW-1185">Reference proteome</keyword>
<dbReference type="Gene3D" id="1.10.260.40">
    <property type="entry name" value="lambda repressor-like DNA-binding domains"/>
    <property type="match status" value="1"/>
</dbReference>
<proteinExistence type="predicted"/>
<dbReference type="PANTHER" id="PTHR34475">
    <property type="match status" value="1"/>
</dbReference>
<dbReference type="InterPro" id="IPR050400">
    <property type="entry name" value="Bact_Cytoskel_RodZ"/>
</dbReference>
<feature type="transmembrane region" description="Helical" evidence="1">
    <location>
        <begin position="114"/>
        <end position="131"/>
    </location>
</feature>
<evidence type="ECO:0000313" key="4">
    <source>
        <dbReference type="Proteomes" id="UP001317705"/>
    </source>
</evidence>
<dbReference type="Pfam" id="PF13464">
    <property type="entry name" value="RodZ_C"/>
    <property type="match status" value="1"/>
</dbReference>
<dbReference type="Pfam" id="PF13413">
    <property type="entry name" value="HTH_25"/>
    <property type="match status" value="1"/>
</dbReference>
<keyword evidence="1" id="KW-0472">Membrane</keyword>
<dbReference type="InterPro" id="IPR025194">
    <property type="entry name" value="RodZ-like_C"/>
</dbReference>
<reference evidence="3 4" key="1">
    <citation type="submission" date="2022-12" db="EMBL/GenBank/DDBJ databases">
        <title>Polyphasic characterization of Geotalea uranireducens NIT-SL11 newly isolated from a complex of sewage sludge and microbially reduced graphene oxide.</title>
        <authorList>
            <person name="Xie L."/>
            <person name="Yoshida N."/>
            <person name="Meng L."/>
        </authorList>
    </citation>
    <scope>NUCLEOTIDE SEQUENCE [LARGE SCALE GENOMIC DNA]</scope>
    <source>
        <strain evidence="3 4">NIT-SL11</strain>
    </source>
</reference>
<accession>A0ABN6VT84</accession>
<protein>
    <submittedName>
        <fullName evidence="3">DNA-binding protein</fullName>
    </submittedName>
</protein>